<dbReference type="Pfam" id="PF00990">
    <property type="entry name" value="GGDEF"/>
    <property type="match status" value="1"/>
</dbReference>
<dbReference type="SMART" id="SM00267">
    <property type="entry name" value="GGDEF"/>
    <property type="match status" value="1"/>
</dbReference>
<dbReference type="Gene3D" id="3.30.450.20">
    <property type="entry name" value="PAS domain"/>
    <property type="match status" value="2"/>
</dbReference>
<dbReference type="SUPFAM" id="SSF141868">
    <property type="entry name" value="EAL domain-like"/>
    <property type="match status" value="1"/>
</dbReference>
<dbReference type="CDD" id="cd01949">
    <property type="entry name" value="GGDEF"/>
    <property type="match status" value="1"/>
</dbReference>
<keyword evidence="2" id="KW-0812">Transmembrane</keyword>
<evidence type="ECO:0000313" key="6">
    <source>
        <dbReference type="EMBL" id="MDT0499159.1"/>
    </source>
</evidence>
<feature type="region of interest" description="Disordered" evidence="1">
    <location>
        <begin position="573"/>
        <end position="593"/>
    </location>
</feature>
<keyword evidence="2" id="KW-0472">Membrane</keyword>
<accession>A0ABU2WMP7</accession>
<dbReference type="SMART" id="SM00052">
    <property type="entry name" value="EAL"/>
    <property type="match status" value="1"/>
</dbReference>
<evidence type="ECO:0000259" key="5">
    <source>
        <dbReference type="PROSITE" id="PS50887"/>
    </source>
</evidence>
<dbReference type="Gene3D" id="3.20.20.450">
    <property type="entry name" value="EAL domain"/>
    <property type="match status" value="1"/>
</dbReference>
<dbReference type="NCBIfam" id="TIGR00254">
    <property type="entry name" value="GGDEF"/>
    <property type="match status" value="1"/>
</dbReference>
<comment type="caution">
    <text evidence="6">The sequence shown here is derived from an EMBL/GenBank/DDBJ whole genome shotgun (WGS) entry which is preliminary data.</text>
</comment>
<dbReference type="Proteomes" id="UP001254608">
    <property type="component" value="Unassembled WGS sequence"/>
</dbReference>
<gene>
    <name evidence="6" type="ORF">RM530_17590</name>
</gene>
<dbReference type="InterPro" id="IPR001633">
    <property type="entry name" value="EAL_dom"/>
</dbReference>
<protein>
    <submittedName>
        <fullName evidence="6">EAL domain-containing protein</fullName>
    </submittedName>
</protein>
<dbReference type="RefSeq" id="WP_311366569.1">
    <property type="nucleotide sequence ID" value="NZ_JAVRIC010000038.1"/>
</dbReference>
<dbReference type="PANTHER" id="PTHR33121">
    <property type="entry name" value="CYCLIC DI-GMP PHOSPHODIESTERASE PDEF"/>
    <property type="match status" value="1"/>
</dbReference>
<feature type="domain" description="EAL" evidence="4">
    <location>
        <begin position="755"/>
        <end position="1009"/>
    </location>
</feature>
<keyword evidence="2" id="KW-1133">Transmembrane helix</keyword>
<dbReference type="InterPro" id="IPR000014">
    <property type="entry name" value="PAS"/>
</dbReference>
<dbReference type="Gene3D" id="3.30.70.270">
    <property type="match status" value="1"/>
</dbReference>
<dbReference type="InterPro" id="IPR050706">
    <property type="entry name" value="Cyclic-di-GMP_PDE-like"/>
</dbReference>
<feature type="transmembrane region" description="Helical" evidence="2">
    <location>
        <begin position="356"/>
        <end position="374"/>
    </location>
</feature>
<dbReference type="PROSITE" id="PS50112">
    <property type="entry name" value="PAS"/>
    <property type="match status" value="1"/>
</dbReference>
<evidence type="ECO:0000259" key="3">
    <source>
        <dbReference type="PROSITE" id="PS50112"/>
    </source>
</evidence>
<organism evidence="6 7">
    <name type="scientific">Banduia mediterranea</name>
    <dbReference type="NCBI Taxonomy" id="3075609"/>
    <lineage>
        <taxon>Bacteria</taxon>
        <taxon>Pseudomonadati</taxon>
        <taxon>Pseudomonadota</taxon>
        <taxon>Gammaproteobacteria</taxon>
        <taxon>Nevskiales</taxon>
        <taxon>Algiphilaceae</taxon>
        <taxon>Banduia</taxon>
    </lineage>
</organism>
<dbReference type="SUPFAM" id="SSF55073">
    <property type="entry name" value="Nucleotide cyclase"/>
    <property type="match status" value="1"/>
</dbReference>
<name>A0ABU2WMP7_9GAMM</name>
<dbReference type="PROSITE" id="PS51257">
    <property type="entry name" value="PROKAR_LIPOPROTEIN"/>
    <property type="match status" value="1"/>
</dbReference>
<dbReference type="InterPro" id="IPR029787">
    <property type="entry name" value="Nucleotide_cyclase"/>
</dbReference>
<dbReference type="EMBL" id="JAVRIC010000038">
    <property type="protein sequence ID" value="MDT0499159.1"/>
    <property type="molecule type" value="Genomic_DNA"/>
</dbReference>
<proteinExistence type="predicted"/>
<dbReference type="Pfam" id="PF00563">
    <property type="entry name" value="EAL"/>
    <property type="match status" value="1"/>
</dbReference>
<feature type="domain" description="GGDEF" evidence="5">
    <location>
        <begin position="612"/>
        <end position="744"/>
    </location>
</feature>
<dbReference type="CDD" id="cd12913">
    <property type="entry name" value="PDC1_MCP_like"/>
    <property type="match status" value="1"/>
</dbReference>
<evidence type="ECO:0000259" key="4">
    <source>
        <dbReference type="PROSITE" id="PS50883"/>
    </source>
</evidence>
<dbReference type="PROSITE" id="PS50887">
    <property type="entry name" value="GGDEF"/>
    <property type="match status" value="1"/>
</dbReference>
<reference evidence="6 7" key="1">
    <citation type="submission" date="2023-09" db="EMBL/GenBank/DDBJ databases">
        <authorList>
            <person name="Rey-Velasco X."/>
        </authorList>
    </citation>
    <scope>NUCLEOTIDE SEQUENCE [LARGE SCALE GENOMIC DNA]</scope>
    <source>
        <strain evidence="6 7">W345</strain>
    </source>
</reference>
<evidence type="ECO:0000256" key="2">
    <source>
        <dbReference type="SAM" id="Phobius"/>
    </source>
</evidence>
<dbReference type="PANTHER" id="PTHR33121:SF23">
    <property type="entry name" value="CYCLIC DI-GMP PHOSPHODIESTERASE PDEB"/>
    <property type="match status" value="1"/>
</dbReference>
<evidence type="ECO:0000313" key="7">
    <source>
        <dbReference type="Proteomes" id="UP001254608"/>
    </source>
</evidence>
<dbReference type="SUPFAM" id="SSF55785">
    <property type="entry name" value="PYP-like sensor domain (PAS domain)"/>
    <property type="match status" value="1"/>
</dbReference>
<sequence length="1009" mass="111486">MRLALLFTVIFLVLACAAFFANRVLVQSSMFDESFRYQTETARRQAVEIQQMLLGARALAVSFAGISRERDALQPVLGSIAQQAEADWILAAGIWPLPIRDDVNQARQSAYWIRRNGAFERLDDYNNTRSVPYWHEKWFTPARYAKPGHCYWTPAYRDPLLQREIVTCATPIQRDGQFAGVATVSLDRARIAAGLGSRTQNDSGYGILLDRDNQLLGATEALLASSGNVLPASAADVAKRFPKLAPLALTLHQWNESFLRAVVTSSDYEPSLISALRDGTREMARDEAESALISLWAEPPQSAQVPEFMHLKDDPVLHQPATAVFLELPETHWRLVRVVGSREGFAGARYVVNQSLAVSLAAVALCLLLVFAGLRRFVLDRLSRMASLLDDSVRSGTPGDVLIDDSGRDEIGMLAHWSNERLSQLHDLHEQLSISRNALQAETEARRSAQKQRQESETRLAQVLGAVEDALVVTDVYGCIEDMNLHAQELISIDPHVALGQAFDEVFKFTASEQGEPLGNPAKRTIDSNSDIVCNEPVFLDVRGTAKPFRLNTTALCSRDGVVNGAAVAFRSADGANTGPATHPEPSGDDASRGACDRVLRRLQEQSRLLQRSHSFLYIDIDNLNAINGNAGIDAGSEALAHVWHVLTGQLEHADMAFRLGADQFAVVLENRGVDAAATVAETLRDAVSHAPLRWERRDIRLSVSVGVTPFDGKGSPFQIIKRGEDACHAAKAAGRNCVRIFESFMERGDNSGDDAQWLKRIRHGLDRDMFHLTTQWIQPYSGAAAGRDAFEFLVALEDEEGFWTAASQFLPVAERNNLGREIDQWVIKHAFAMLAQRLPKMPKLEFCSINLSPASLDAPETLDQIIQLLQTYPELSPKRLMFEIREEAVADHPIAAARFCETLRGLGCRIALDQFVGRRGNDLALIRTLPLDYVKLSARQFRKISEDQVERMVAESVLRLARTLDLRTIITGIEDAASLPTWSTLGADYCQGNVIAKATPVVFASPSV</sequence>
<dbReference type="PROSITE" id="PS50883">
    <property type="entry name" value="EAL"/>
    <property type="match status" value="1"/>
</dbReference>
<evidence type="ECO:0000256" key="1">
    <source>
        <dbReference type="SAM" id="MobiDB-lite"/>
    </source>
</evidence>
<dbReference type="InterPro" id="IPR043128">
    <property type="entry name" value="Rev_trsase/Diguanyl_cyclase"/>
</dbReference>
<dbReference type="InterPro" id="IPR000160">
    <property type="entry name" value="GGDEF_dom"/>
</dbReference>
<dbReference type="InterPro" id="IPR035965">
    <property type="entry name" value="PAS-like_dom_sf"/>
</dbReference>
<keyword evidence="7" id="KW-1185">Reference proteome</keyword>
<dbReference type="InterPro" id="IPR035919">
    <property type="entry name" value="EAL_sf"/>
</dbReference>
<dbReference type="Pfam" id="PF22673">
    <property type="entry name" value="MCP-like_PDC_1"/>
    <property type="match status" value="1"/>
</dbReference>
<dbReference type="CDD" id="cd01948">
    <property type="entry name" value="EAL"/>
    <property type="match status" value="1"/>
</dbReference>
<feature type="domain" description="PAS" evidence="3">
    <location>
        <begin position="456"/>
        <end position="529"/>
    </location>
</feature>